<keyword evidence="9" id="KW-0965">Cell junction</keyword>
<dbReference type="GO" id="GO:0005886">
    <property type="term" value="C:plasma membrane"/>
    <property type="evidence" value="ECO:0007669"/>
    <property type="project" value="TreeGrafter"/>
</dbReference>
<dbReference type="Gene3D" id="2.30.30.40">
    <property type="entry name" value="SH3 Domains"/>
    <property type="match status" value="1"/>
</dbReference>
<dbReference type="FunFam" id="1.20.120.230:FF:000001">
    <property type="entry name" value="Breast cancer anti-estrogen resistance 1"/>
    <property type="match status" value="1"/>
</dbReference>
<feature type="region of interest" description="Disordered" evidence="17">
    <location>
        <begin position="235"/>
        <end position="267"/>
    </location>
</feature>
<dbReference type="SUPFAM" id="SSF50044">
    <property type="entry name" value="SH3-domain"/>
    <property type="match status" value="1"/>
</dbReference>
<proteinExistence type="inferred from homology"/>
<dbReference type="PROSITE" id="PS50002">
    <property type="entry name" value="SH3"/>
    <property type="match status" value="1"/>
</dbReference>
<keyword evidence="5 16" id="KW-0728">SH3 domain</keyword>
<name>A0A3B0K9I7_DROGU</name>
<evidence type="ECO:0000256" key="5">
    <source>
        <dbReference type="ARBA" id="ARBA00022443"/>
    </source>
</evidence>
<dbReference type="Pfam" id="PF08824">
    <property type="entry name" value="Serine_rich"/>
    <property type="match status" value="1"/>
</dbReference>
<dbReference type="Pfam" id="PF00018">
    <property type="entry name" value="SH3_1"/>
    <property type="match status" value="1"/>
</dbReference>
<dbReference type="FunFam" id="1.20.120.830:FF:000001">
    <property type="entry name" value="BCAR1 scaffold protein, Cas family member"/>
    <property type="match status" value="1"/>
</dbReference>
<keyword evidence="20" id="KW-1185">Reference proteome</keyword>
<dbReference type="InterPro" id="IPR014928">
    <property type="entry name" value="Serine_rich_dom"/>
</dbReference>
<dbReference type="InterPro" id="IPR036028">
    <property type="entry name" value="SH3-like_dom_sf"/>
</dbReference>
<accession>A0A3B0K9I7</accession>
<protein>
    <recommendedName>
        <fullName evidence="13">Breast cancer anti-estrogen resistance protein 1</fullName>
    </recommendedName>
    <alternativeName>
        <fullName evidence="14">CRK-associated substrate</fullName>
    </alternativeName>
    <alternativeName>
        <fullName evidence="15">p130cas</fullName>
    </alternativeName>
</protein>
<keyword evidence="7" id="KW-0597">Phosphoprotein</keyword>
<comment type="subcellular location">
    <subcellularLocation>
        <location evidence="1">Cell junction</location>
        <location evidence="1">Focal adhesion</location>
    </subcellularLocation>
    <subcellularLocation>
        <location evidence="2">Cell projection</location>
        <location evidence="2">Axon</location>
    </subcellularLocation>
    <subcellularLocation>
        <location evidence="3">Cytoplasm</location>
    </subcellularLocation>
</comment>
<evidence type="ECO:0000256" key="11">
    <source>
        <dbReference type="ARBA" id="ARBA00023036"/>
    </source>
</evidence>
<dbReference type="Proteomes" id="UP000268350">
    <property type="component" value="Unassembled WGS sequence"/>
</dbReference>
<keyword evidence="8" id="KW-0130">Cell adhesion</keyword>
<dbReference type="PANTHER" id="PTHR10654">
    <property type="entry name" value="CAS SCAFFOLDING PROTEIN"/>
    <property type="match status" value="1"/>
</dbReference>
<dbReference type="OrthoDB" id="5983572at2759"/>
<feature type="compositionally biased region" description="Low complexity" evidence="17">
    <location>
        <begin position="1"/>
        <end position="26"/>
    </location>
</feature>
<feature type="compositionally biased region" description="Low complexity" evidence="17">
    <location>
        <begin position="80"/>
        <end position="89"/>
    </location>
</feature>
<dbReference type="CDD" id="cd11549">
    <property type="entry name" value="Serine_rich_CAS"/>
    <property type="match status" value="1"/>
</dbReference>
<dbReference type="Gene3D" id="1.20.120.230">
    <property type="entry name" value="Alpha-catenin/vinculin-like"/>
    <property type="match status" value="1"/>
</dbReference>
<feature type="compositionally biased region" description="Low complexity" evidence="17">
    <location>
        <begin position="727"/>
        <end position="740"/>
    </location>
</feature>
<evidence type="ECO:0000256" key="4">
    <source>
        <dbReference type="ARBA" id="ARBA00007848"/>
    </source>
</evidence>
<feature type="domain" description="SH3" evidence="18">
    <location>
        <begin position="126"/>
        <end position="188"/>
    </location>
</feature>
<keyword evidence="11" id="KW-0729">SH3-binding</keyword>
<gene>
    <name evidence="19" type="ORF">DGUA_6G014617</name>
</gene>
<dbReference type="AlphaFoldDB" id="A0A3B0K9I7"/>
<dbReference type="GO" id="GO:0005925">
    <property type="term" value="C:focal adhesion"/>
    <property type="evidence" value="ECO:0007669"/>
    <property type="project" value="UniProtKB-SubCell"/>
</dbReference>
<evidence type="ECO:0000313" key="20">
    <source>
        <dbReference type="Proteomes" id="UP000268350"/>
    </source>
</evidence>
<comment type="similarity">
    <text evidence="4">Belongs to the CAS family.</text>
</comment>
<feature type="compositionally biased region" description="Low complexity" evidence="17">
    <location>
        <begin position="58"/>
        <end position="67"/>
    </location>
</feature>
<evidence type="ECO:0000259" key="18">
    <source>
        <dbReference type="PROSITE" id="PS50002"/>
    </source>
</evidence>
<feature type="region of interest" description="Disordered" evidence="17">
    <location>
        <begin position="721"/>
        <end position="745"/>
    </location>
</feature>
<keyword evidence="12" id="KW-0966">Cell projection</keyword>
<evidence type="ECO:0000256" key="14">
    <source>
        <dbReference type="ARBA" id="ARBA00079691"/>
    </source>
</evidence>
<evidence type="ECO:0000256" key="3">
    <source>
        <dbReference type="ARBA" id="ARBA00004496"/>
    </source>
</evidence>
<evidence type="ECO:0000256" key="16">
    <source>
        <dbReference type="PROSITE-ProRule" id="PRU00192"/>
    </source>
</evidence>
<evidence type="ECO:0000256" key="1">
    <source>
        <dbReference type="ARBA" id="ARBA00004246"/>
    </source>
</evidence>
<dbReference type="EMBL" id="OUUW01000009">
    <property type="protein sequence ID" value="SPP84790.1"/>
    <property type="molecule type" value="Genomic_DNA"/>
</dbReference>
<evidence type="ECO:0000256" key="17">
    <source>
        <dbReference type="SAM" id="MobiDB-lite"/>
    </source>
</evidence>
<dbReference type="GO" id="GO:0017124">
    <property type="term" value="F:SH3 domain binding"/>
    <property type="evidence" value="ECO:0007669"/>
    <property type="project" value="UniProtKB-KW"/>
</dbReference>
<keyword evidence="10" id="KW-0007">Acetylation</keyword>
<dbReference type="CDD" id="cd11564">
    <property type="entry name" value="FAT-like_CAS_C"/>
    <property type="match status" value="1"/>
</dbReference>
<feature type="region of interest" description="Disordered" evidence="17">
    <location>
        <begin position="423"/>
        <end position="461"/>
    </location>
</feature>
<evidence type="ECO:0000256" key="10">
    <source>
        <dbReference type="ARBA" id="ARBA00022990"/>
    </source>
</evidence>
<feature type="region of interest" description="Disordered" evidence="17">
    <location>
        <begin position="1"/>
        <end position="42"/>
    </location>
</feature>
<dbReference type="GO" id="GO:0007169">
    <property type="term" value="P:cell surface receptor protein tyrosine kinase signaling pathway"/>
    <property type="evidence" value="ECO:0007669"/>
    <property type="project" value="UniProtKB-ARBA"/>
</dbReference>
<evidence type="ECO:0000256" key="2">
    <source>
        <dbReference type="ARBA" id="ARBA00004489"/>
    </source>
</evidence>
<evidence type="ECO:0000256" key="15">
    <source>
        <dbReference type="ARBA" id="ARBA00081467"/>
    </source>
</evidence>
<dbReference type="Pfam" id="PF12026">
    <property type="entry name" value="CAS_C"/>
    <property type="match status" value="1"/>
</dbReference>
<evidence type="ECO:0000256" key="6">
    <source>
        <dbReference type="ARBA" id="ARBA00022490"/>
    </source>
</evidence>
<dbReference type="CDD" id="cd11844">
    <property type="entry name" value="SH3_CAS"/>
    <property type="match status" value="1"/>
</dbReference>
<sequence length="888" mass="95649">MSTTQHQQQQEQQLQQQQPPQLVEPPSMESMECQSENRVPENSIRNVAKAQTLTTAMAAATTATSEALPKPQTPSVLAKQQHQQQQKLQQQQQQQTQYVINSVAMHAKATTAGVITGGTLHRVKSAQKLYAKAIYDNYADSPDELPFKKGDILTVIEQDTEGIQGWWLCALKNRQGLCPGNRLRILNSYDSGCFSPSPASSPIPSLAASTATLNSSICSAEIYENGSIISAASSSGGGVTNGQGTTNGQESSTATQGRGARRSWHVSPNKVITPQRHGDVYIYNCSPTSLPGAGTGVRTSQQQIYSNQSIYQNLSMMAAAQQQNQNGSGSGSEFETYDIPKPATPVLLNYDSPKGGHPRTPTSISGLGARFESLKSVVASIEEESYDVPRPLISSGLLQQQMTPSSSASSLLTSDSLSLSFSSSNRSSLANMPDYDIPRRNPLPVRRTPLQPSGLTYDFPLPPLQEQEQRLTSAQSSGNSSPAVVKELPLELSSALETLAKLQSQTTSAITRLLSFVVPNWRIRSQLEPAIMELKLAALRLRTALHDLAEFGEGALGNATRSEDRNLALKLRPLVRALRDANKLIHDSSEALDAQGGWSLDVLARSDEKHGCRPPDSLDQLMACAQTLTEDVRSTTSFIQGNASLLFKRLLPAEQNGGSGGIPASSDGCSRGSAEWLEDYDYVAFESKDAAAKKNQSLREAIPVGLKTQFDTVIRTAESTAMGTTGGVSSVPTTPTAATPCKSPEMTDKDKKLVRYYAQQISTHMGNLMQAIDSFLETVEKNQPPKFFIAYGKFVVVSAHNLVTIGDNVHRNISKEALREKILHCTNGLSDALKTCVLKSKKAAAHFPSGSAVQEMVDSVVHINSLARELKTVMLQAVHLSTAAGVGA</sequence>
<evidence type="ECO:0000256" key="13">
    <source>
        <dbReference type="ARBA" id="ARBA00072413"/>
    </source>
</evidence>
<dbReference type="InterPro" id="IPR038319">
    <property type="entry name" value="Serine_rich_sf"/>
</dbReference>
<feature type="region of interest" description="Disordered" evidence="17">
    <location>
        <begin position="58"/>
        <end position="89"/>
    </location>
</feature>
<dbReference type="PANTHER" id="PTHR10654:SF18">
    <property type="entry name" value="IP17195P"/>
    <property type="match status" value="1"/>
</dbReference>
<dbReference type="GO" id="GO:0030424">
    <property type="term" value="C:axon"/>
    <property type="evidence" value="ECO:0007669"/>
    <property type="project" value="UniProtKB-SubCell"/>
</dbReference>
<evidence type="ECO:0000256" key="7">
    <source>
        <dbReference type="ARBA" id="ARBA00022553"/>
    </source>
</evidence>
<dbReference type="STRING" id="7266.A0A3B0K9I7"/>
<dbReference type="InterPro" id="IPR021901">
    <property type="entry name" value="CAS_C"/>
</dbReference>
<dbReference type="GO" id="GO:0016477">
    <property type="term" value="P:cell migration"/>
    <property type="evidence" value="ECO:0007669"/>
    <property type="project" value="TreeGrafter"/>
</dbReference>
<dbReference type="FunFam" id="2.30.30.40:FF:000009">
    <property type="entry name" value="Breast cancer anti-estrogen resistance 1"/>
    <property type="match status" value="1"/>
</dbReference>
<organism evidence="19 20">
    <name type="scientific">Drosophila guanche</name>
    <name type="common">Fruit fly</name>
    <dbReference type="NCBI Taxonomy" id="7266"/>
    <lineage>
        <taxon>Eukaryota</taxon>
        <taxon>Metazoa</taxon>
        <taxon>Ecdysozoa</taxon>
        <taxon>Arthropoda</taxon>
        <taxon>Hexapoda</taxon>
        <taxon>Insecta</taxon>
        <taxon>Pterygota</taxon>
        <taxon>Neoptera</taxon>
        <taxon>Endopterygota</taxon>
        <taxon>Diptera</taxon>
        <taxon>Brachycera</taxon>
        <taxon>Muscomorpha</taxon>
        <taxon>Ephydroidea</taxon>
        <taxon>Drosophilidae</taxon>
        <taxon>Drosophila</taxon>
        <taxon>Sophophora</taxon>
    </lineage>
</organism>
<dbReference type="GO" id="GO:0005737">
    <property type="term" value="C:cytoplasm"/>
    <property type="evidence" value="ECO:0007669"/>
    <property type="project" value="UniProtKB-SubCell"/>
</dbReference>
<reference evidence="20" key="1">
    <citation type="submission" date="2018-01" db="EMBL/GenBank/DDBJ databases">
        <authorList>
            <person name="Alioto T."/>
            <person name="Alioto T."/>
        </authorList>
    </citation>
    <scope>NUCLEOTIDE SEQUENCE [LARGE SCALE GENOMIC DNA]</scope>
</reference>
<dbReference type="InterPro" id="IPR001452">
    <property type="entry name" value="SH3_domain"/>
</dbReference>
<evidence type="ECO:0000256" key="9">
    <source>
        <dbReference type="ARBA" id="ARBA00022949"/>
    </source>
</evidence>
<dbReference type="InterPro" id="IPR037362">
    <property type="entry name" value="CAS_fam"/>
</dbReference>
<evidence type="ECO:0000256" key="12">
    <source>
        <dbReference type="ARBA" id="ARBA00023273"/>
    </source>
</evidence>
<evidence type="ECO:0000256" key="8">
    <source>
        <dbReference type="ARBA" id="ARBA00022889"/>
    </source>
</evidence>
<dbReference type="GO" id="GO:0007155">
    <property type="term" value="P:cell adhesion"/>
    <property type="evidence" value="ECO:0007669"/>
    <property type="project" value="UniProtKB-KW"/>
</dbReference>
<keyword evidence="6" id="KW-0963">Cytoplasm</keyword>
<evidence type="ECO:0000313" key="19">
    <source>
        <dbReference type="EMBL" id="SPP84790.1"/>
    </source>
</evidence>
<dbReference type="SMART" id="SM00326">
    <property type="entry name" value="SH3"/>
    <property type="match status" value="1"/>
</dbReference>
<dbReference type="Gene3D" id="1.20.120.830">
    <property type="entry name" value="Serine-rich domain"/>
    <property type="match status" value="1"/>
</dbReference>